<reference evidence="1" key="1">
    <citation type="journal article" date="2020" name="J. Eukaryot. Microbiol.">
        <title>De novo Sequencing, Assembly and Annotation of the Transcriptome for the Free-Living Testate Amoeba Arcella intermedia.</title>
        <authorList>
            <person name="Ribeiro G.M."/>
            <person name="Porfirio-Sousa A.L."/>
            <person name="Maurer-Alcala X.X."/>
            <person name="Katz L.A."/>
            <person name="Lahr D.J.G."/>
        </authorList>
    </citation>
    <scope>NUCLEOTIDE SEQUENCE</scope>
</reference>
<evidence type="ECO:0000313" key="1">
    <source>
        <dbReference type="EMBL" id="NDV37959.1"/>
    </source>
</evidence>
<dbReference type="InterPro" id="IPR014729">
    <property type="entry name" value="Rossmann-like_a/b/a_fold"/>
</dbReference>
<protein>
    <recommendedName>
        <fullName evidence="2">UspA domain-containing protein</fullName>
    </recommendedName>
</protein>
<proteinExistence type="predicted"/>
<evidence type="ECO:0008006" key="2">
    <source>
        <dbReference type="Google" id="ProtNLM"/>
    </source>
</evidence>
<name>A0A6B2LLC8_9EUKA</name>
<dbReference type="AlphaFoldDB" id="A0A6B2LLC8"/>
<dbReference type="SUPFAM" id="SSF52402">
    <property type="entry name" value="Adenine nucleotide alpha hydrolases-like"/>
    <property type="match status" value="1"/>
</dbReference>
<dbReference type="Gene3D" id="3.40.50.620">
    <property type="entry name" value="HUPs"/>
    <property type="match status" value="1"/>
</dbReference>
<accession>A0A6B2LLC8</accession>
<dbReference type="EMBL" id="GIBP01008990">
    <property type="protein sequence ID" value="NDV37959.1"/>
    <property type="molecule type" value="Transcribed_RNA"/>
</dbReference>
<sequence length="157" mass="17938">MIVVDNGGNRSTHAAFNLCMKAYKPERDEIFLINVYTSWDYLNEEKNAGKLALSQYERLCQAENIPVTVRQIEADDPNEELVDIITDLEIDTVYIGDMSFTNVANSDNIVFSFFSNVKRYFTGTTAEYLKEHVNSTTKIIVATEHYIDKTVPFAFDN</sequence>
<organism evidence="1">
    <name type="scientific">Arcella intermedia</name>
    <dbReference type="NCBI Taxonomy" id="1963864"/>
    <lineage>
        <taxon>Eukaryota</taxon>
        <taxon>Amoebozoa</taxon>
        <taxon>Tubulinea</taxon>
        <taxon>Elardia</taxon>
        <taxon>Arcellinida</taxon>
        <taxon>Sphaerothecina</taxon>
        <taxon>Arcellidae</taxon>
        <taxon>Arcella</taxon>
    </lineage>
</organism>